<keyword evidence="1" id="KW-0966">Cell projection</keyword>
<organism evidence="1 2">
    <name type="scientific">Clostridium senegalense</name>
    <dbReference type="NCBI Taxonomy" id="1465809"/>
    <lineage>
        <taxon>Bacteria</taxon>
        <taxon>Bacillati</taxon>
        <taxon>Bacillota</taxon>
        <taxon>Clostridia</taxon>
        <taxon>Eubacteriales</taxon>
        <taxon>Clostridiaceae</taxon>
        <taxon>Clostridium</taxon>
    </lineage>
</organism>
<dbReference type="EMBL" id="JAAGPU010000001">
    <property type="protein sequence ID" value="NEU03506.1"/>
    <property type="molecule type" value="Genomic_DNA"/>
</dbReference>
<keyword evidence="2" id="KW-1185">Reference proteome</keyword>
<name>A0A6M0GY29_9CLOT</name>
<proteinExistence type="predicted"/>
<evidence type="ECO:0000313" key="1">
    <source>
        <dbReference type="EMBL" id="NEU03506.1"/>
    </source>
</evidence>
<dbReference type="InterPro" id="IPR009384">
    <property type="entry name" value="SwrD-like"/>
</dbReference>
<dbReference type="Proteomes" id="UP000481872">
    <property type="component" value="Unassembled WGS sequence"/>
</dbReference>
<evidence type="ECO:0000313" key="2">
    <source>
        <dbReference type="Proteomes" id="UP000481872"/>
    </source>
</evidence>
<dbReference type="RefSeq" id="WP_061994895.1">
    <property type="nucleotide sequence ID" value="NZ_JAAGPU010000001.1"/>
</dbReference>
<reference evidence="1 2" key="1">
    <citation type="submission" date="2020-02" db="EMBL/GenBank/DDBJ databases">
        <title>Genome assembly of a novel Clostridium senegalense strain.</title>
        <authorList>
            <person name="Gupta T.B."/>
            <person name="Jauregui R."/>
            <person name="Maclean P."/>
            <person name="Nawarathana A."/>
            <person name="Brightwell G."/>
        </authorList>
    </citation>
    <scope>NUCLEOTIDE SEQUENCE [LARGE SCALE GENOMIC DNA]</scope>
    <source>
        <strain evidence="1 2">AGRFS4</strain>
    </source>
</reference>
<dbReference type="PANTHER" id="PTHR39185">
    <property type="entry name" value="SWARMING MOTILITY PROTEIN SWRD"/>
    <property type="match status" value="1"/>
</dbReference>
<accession>A0A6M0GY29</accession>
<dbReference type="AlphaFoldDB" id="A0A6M0GY29"/>
<keyword evidence="1" id="KW-0969">Cilium</keyword>
<sequence length="63" mass="7308">MVEVTTLNEKKVIINCDHIEKIESVPDTVITLSNGKVYLVKENRDEVIKKIIEFKRKIFSGNF</sequence>
<comment type="caution">
    <text evidence="1">The sequence shown here is derived from an EMBL/GenBank/DDBJ whole genome shotgun (WGS) entry which is preliminary data.</text>
</comment>
<dbReference type="Pfam" id="PF06289">
    <property type="entry name" value="FlbD"/>
    <property type="match status" value="1"/>
</dbReference>
<dbReference type="PANTHER" id="PTHR39185:SF1">
    <property type="entry name" value="SWARMING MOTILITY PROTEIN SWRD"/>
    <property type="match status" value="1"/>
</dbReference>
<gene>
    <name evidence="1" type="ORF">G3M99_01290</name>
</gene>
<protein>
    <submittedName>
        <fullName evidence="1">Flagellar FlbD family protein</fullName>
    </submittedName>
</protein>
<keyword evidence="1" id="KW-0282">Flagellum</keyword>